<gene>
    <name evidence="1" type="ORF">FOZ63_017003</name>
</gene>
<name>A0A7J6UNH4_PEROL</name>
<dbReference type="EMBL" id="JABANO010000913">
    <property type="protein sequence ID" value="KAF4758850.1"/>
    <property type="molecule type" value="Genomic_DNA"/>
</dbReference>
<comment type="caution">
    <text evidence="1">The sequence shown here is derived from an EMBL/GenBank/DDBJ whole genome shotgun (WGS) entry which is preliminary data.</text>
</comment>
<protein>
    <submittedName>
        <fullName evidence="1">Uncharacterized protein</fullName>
    </submittedName>
</protein>
<feature type="non-terminal residue" evidence="1">
    <location>
        <position position="1"/>
    </location>
</feature>
<keyword evidence="2" id="KW-1185">Reference proteome</keyword>
<accession>A0A7J6UNH4</accession>
<reference evidence="1 2" key="1">
    <citation type="submission" date="2020-04" db="EMBL/GenBank/DDBJ databases">
        <title>Perkinsus olseni comparative genomics.</title>
        <authorList>
            <person name="Bogema D.R."/>
        </authorList>
    </citation>
    <scope>NUCLEOTIDE SEQUENCE [LARGE SCALE GENOMIC DNA]</scope>
    <source>
        <strain evidence="1 2">ATCC PRA-207</strain>
    </source>
</reference>
<organism evidence="1 2">
    <name type="scientific">Perkinsus olseni</name>
    <name type="common">Perkinsus atlanticus</name>
    <dbReference type="NCBI Taxonomy" id="32597"/>
    <lineage>
        <taxon>Eukaryota</taxon>
        <taxon>Sar</taxon>
        <taxon>Alveolata</taxon>
        <taxon>Perkinsozoa</taxon>
        <taxon>Perkinsea</taxon>
        <taxon>Perkinsida</taxon>
        <taxon>Perkinsidae</taxon>
        <taxon>Perkinsus</taxon>
    </lineage>
</organism>
<proteinExistence type="predicted"/>
<evidence type="ECO:0000313" key="2">
    <source>
        <dbReference type="Proteomes" id="UP000553632"/>
    </source>
</evidence>
<sequence length="148" mass="15989">MEASAAIRESLLARLTESGGIFSDDRPDTRLLHLAPAIYHLALSAHISLELAGAIIEEFRDTTRVSKRLQQWATVLAKEGGGDEQSALRRLVGASTQMVWAAASMRFISEDGMLPATIIKPVFEMLVDLADPEGRSSQNLGSLAAIND</sequence>
<dbReference type="AlphaFoldDB" id="A0A7J6UNH4"/>
<dbReference type="Proteomes" id="UP000553632">
    <property type="component" value="Unassembled WGS sequence"/>
</dbReference>
<evidence type="ECO:0000313" key="1">
    <source>
        <dbReference type="EMBL" id="KAF4758850.1"/>
    </source>
</evidence>